<evidence type="ECO:0000313" key="2">
    <source>
        <dbReference type="Proteomes" id="UP000744676"/>
    </source>
</evidence>
<gene>
    <name evidence="1" type="ORF">D0Z00_002463</name>
</gene>
<dbReference type="EMBL" id="QVQA01000070">
    <property type="protein sequence ID" value="KAF5097254.1"/>
    <property type="molecule type" value="Genomic_DNA"/>
</dbReference>
<dbReference type="Proteomes" id="UP000744676">
    <property type="component" value="Unassembled WGS sequence"/>
</dbReference>
<protein>
    <submittedName>
        <fullName evidence="1">Uncharacterized protein</fullName>
    </submittedName>
</protein>
<proteinExistence type="predicted"/>
<evidence type="ECO:0000313" key="1">
    <source>
        <dbReference type="EMBL" id="KAF5097254.1"/>
    </source>
</evidence>
<keyword evidence="2" id="KW-1185">Reference proteome</keyword>
<name>A0ACB6V451_9ASCO</name>
<comment type="caution">
    <text evidence="1">The sequence shown here is derived from an EMBL/GenBank/DDBJ whole genome shotgun (WGS) entry which is preliminary data.</text>
</comment>
<reference evidence="1 2" key="1">
    <citation type="journal article" date="2020" name="Front. Microbiol.">
        <title>Phenotypic and Genetic Characterization of the Cheese Ripening Yeast Geotrichum candidum.</title>
        <authorList>
            <person name="Perkins V."/>
            <person name="Vignola S."/>
            <person name="Lessard M.H."/>
            <person name="Plante P.L."/>
            <person name="Corbeil J."/>
            <person name="Dugat-Bony E."/>
            <person name="Frenette M."/>
            <person name="Labrie S."/>
        </authorList>
    </citation>
    <scope>NUCLEOTIDE SEQUENCE [LARGE SCALE GENOMIC DNA]</scope>
    <source>
        <strain evidence="1 2">LMA-1147</strain>
    </source>
</reference>
<organism evidence="1 2">
    <name type="scientific">Geotrichum galactomycetum</name>
    <dbReference type="NCBI Taxonomy" id="27317"/>
    <lineage>
        <taxon>Eukaryota</taxon>
        <taxon>Fungi</taxon>
        <taxon>Dikarya</taxon>
        <taxon>Ascomycota</taxon>
        <taxon>Saccharomycotina</taxon>
        <taxon>Dipodascomycetes</taxon>
        <taxon>Dipodascales</taxon>
        <taxon>Dipodascaceae</taxon>
        <taxon>Geotrichum</taxon>
    </lineage>
</organism>
<sequence>MNSGNSPKFESHDLSSIRFQGSPLMTPNFNLPKITTTSKNNNNNKREFSPLLRTVQKPAVPTGLQELTKENIELKTQVKQLAALNMELKEQANRSNSSSNSSVSNQKVSGEDDPVIKELKMEIKDLESNLRVKENEVSDLERKIKDLQDADIDNRYDNSAIIHEKESEIESLQGQIEDLEFQLKDYKSDLNAAEEEVQDLRENVKLAKQQSLALKSELDSVQRTAAAADTNWSEDEEKLRLKEEVERLRSELREEIVKRQTENTEEVRALREEIEDLEYELHHLQEDKDGVEHELTTTRNRLETELEQTRAQLDTKFKNVQNELESELHSARNKNDRLEHEIVLLRERLEKDRGHLTSHDRELRDERDRLQNNFEDMRDERDKLQYDLETLREDKDALEAELELQLKTNTKTSELKRELSSAKLRLEQITNENNAEIRAREAELQLIKRDTQNSSSKLSSEVANLKKSVELKDRVIDALKNSDAGFNKNSYAVNSANAKTEDEIKKIQEKLNDAEKLNMSLVQKIELMKKEYLKQKEELRQTKQQQSNTTRNFFSTNNTGNNITLQREVEKHERIANELKKRLVTLQGDYQNSQTSMRDYEKQVSELNDTVNWLSGKNQRLKQQLEPFLLQSTTNNNNTDNVNSQAVVKLQSQLYTLADHIRYLKTKLNREAYYRADLTFMKTFFLVKIDNYQRCNRADMKLLSEIGIYPDYSYVYNHRGSPSKGGLKQRPTMRGAIHMVLAAIKFRNRAIAYRTEINLKEHLKARIKSRSEQDDDRAAARSSRGFRYFR</sequence>
<accession>A0ACB6V451</accession>